<feature type="transmembrane region" description="Helical" evidence="2">
    <location>
        <begin position="42"/>
        <end position="62"/>
    </location>
</feature>
<reference evidence="4" key="1">
    <citation type="submission" date="2023-03" db="EMBL/GenBank/DDBJ databases">
        <title>Massive genome expansion in bonnet fungi (Mycena s.s.) driven by repeated elements and novel gene families across ecological guilds.</title>
        <authorList>
            <consortium name="Lawrence Berkeley National Laboratory"/>
            <person name="Harder C.B."/>
            <person name="Miyauchi S."/>
            <person name="Viragh M."/>
            <person name="Kuo A."/>
            <person name="Thoen E."/>
            <person name="Andreopoulos B."/>
            <person name="Lu D."/>
            <person name="Skrede I."/>
            <person name="Drula E."/>
            <person name="Henrissat B."/>
            <person name="Morin E."/>
            <person name="Kohler A."/>
            <person name="Barry K."/>
            <person name="LaButti K."/>
            <person name="Morin E."/>
            <person name="Salamov A."/>
            <person name="Lipzen A."/>
            <person name="Mereny Z."/>
            <person name="Hegedus B."/>
            <person name="Baldrian P."/>
            <person name="Stursova M."/>
            <person name="Weitz H."/>
            <person name="Taylor A."/>
            <person name="Grigoriev I.V."/>
            <person name="Nagy L.G."/>
            <person name="Martin F."/>
            <person name="Kauserud H."/>
        </authorList>
    </citation>
    <scope>NUCLEOTIDE SEQUENCE</scope>
    <source>
        <strain evidence="4">CBHHK002</strain>
    </source>
</reference>
<keyword evidence="2" id="KW-0812">Transmembrane</keyword>
<accession>A0AAD6ZIM0</accession>
<gene>
    <name evidence="4" type="ORF">DFH08DRAFT_969040</name>
</gene>
<name>A0AAD6ZIM0_9AGAR</name>
<protein>
    <submittedName>
        <fullName evidence="4">Uncharacterized protein</fullName>
    </submittedName>
</protein>
<keyword evidence="1" id="KW-0175">Coiled coil</keyword>
<evidence type="ECO:0000313" key="4">
    <source>
        <dbReference type="EMBL" id="KAJ7324041.1"/>
    </source>
</evidence>
<feature type="signal peptide" evidence="3">
    <location>
        <begin position="1"/>
        <end position="17"/>
    </location>
</feature>
<evidence type="ECO:0000256" key="2">
    <source>
        <dbReference type="SAM" id="Phobius"/>
    </source>
</evidence>
<keyword evidence="3" id="KW-0732">Signal</keyword>
<keyword evidence="2" id="KW-0472">Membrane</keyword>
<dbReference type="AlphaFoldDB" id="A0AAD6ZIM0"/>
<comment type="caution">
    <text evidence="4">The sequence shown here is derived from an EMBL/GenBank/DDBJ whole genome shotgun (WGS) entry which is preliminary data.</text>
</comment>
<dbReference type="EMBL" id="JARIHO010000045">
    <property type="protein sequence ID" value="KAJ7324041.1"/>
    <property type="molecule type" value="Genomic_DNA"/>
</dbReference>
<evidence type="ECO:0000313" key="5">
    <source>
        <dbReference type="Proteomes" id="UP001218218"/>
    </source>
</evidence>
<evidence type="ECO:0000256" key="3">
    <source>
        <dbReference type="SAM" id="SignalP"/>
    </source>
</evidence>
<evidence type="ECO:0000256" key="1">
    <source>
        <dbReference type="SAM" id="Coils"/>
    </source>
</evidence>
<proteinExistence type="predicted"/>
<sequence>MQIHSIVLACTLRFVSAVVAQPHALASSLGQPISWPLRGHGVAAVGLSIAVSLLVSAGALLCPCHHTRKTTVMAVDVRGAHTVDLRSRYAQLECEVRELHEQLDGLHAQRLAGGFDGEAVLYTHETNAAASKDVKPEKEKLRTYALSAGI</sequence>
<feature type="chain" id="PRO_5042167487" evidence="3">
    <location>
        <begin position="18"/>
        <end position="150"/>
    </location>
</feature>
<keyword evidence="2" id="KW-1133">Transmembrane helix</keyword>
<dbReference type="Proteomes" id="UP001218218">
    <property type="component" value="Unassembled WGS sequence"/>
</dbReference>
<organism evidence="4 5">
    <name type="scientific">Mycena albidolilacea</name>
    <dbReference type="NCBI Taxonomy" id="1033008"/>
    <lineage>
        <taxon>Eukaryota</taxon>
        <taxon>Fungi</taxon>
        <taxon>Dikarya</taxon>
        <taxon>Basidiomycota</taxon>
        <taxon>Agaricomycotina</taxon>
        <taxon>Agaricomycetes</taxon>
        <taxon>Agaricomycetidae</taxon>
        <taxon>Agaricales</taxon>
        <taxon>Marasmiineae</taxon>
        <taxon>Mycenaceae</taxon>
        <taxon>Mycena</taxon>
    </lineage>
</organism>
<keyword evidence="5" id="KW-1185">Reference proteome</keyword>
<feature type="coiled-coil region" evidence="1">
    <location>
        <begin position="82"/>
        <end position="109"/>
    </location>
</feature>